<keyword evidence="1" id="KW-0812">Transmembrane</keyword>
<reference evidence="3" key="1">
    <citation type="submission" date="2016-10" db="EMBL/GenBank/DDBJ databases">
        <authorList>
            <person name="de Groot N.N."/>
        </authorList>
    </citation>
    <scope>NUCLEOTIDE SEQUENCE [LARGE SCALE GENOMIC DNA]</scope>
    <source>
        <strain evidence="3">BS3782</strain>
    </source>
</reference>
<organism evidence="3 4">
    <name type="scientific">Pseudomonas lini</name>
    <dbReference type="NCBI Taxonomy" id="163011"/>
    <lineage>
        <taxon>Bacteria</taxon>
        <taxon>Pseudomonadati</taxon>
        <taxon>Pseudomonadota</taxon>
        <taxon>Gammaproteobacteria</taxon>
        <taxon>Pseudomonadales</taxon>
        <taxon>Pseudomonadaceae</taxon>
        <taxon>Pseudomonas</taxon>
    </lineage>
</organism>
<dbReference type="EMBL" id="VZPO01000002">
    <property type="protein sequence ID" value="KAB0507492.1"/>
    <property type="molecule type" value="Genomic_DNA"/>
</dbReference>
<keyword evidence="1" id="KW-1133">Transmembrane helix</keyword>
<dbReference type="EMBL" id="LT629746">
    <property type="protein sequence ID" value="SDT31334.1"/>
    <property type="molecule type" value="Genomic_DNA"/>
</dbReference>
<name>A0A0J6HN55_9PSED</name>
<protein>
    <submittedName>
        <fullName evidence="2">DUF2798 domain-containing protein</fullName>
    </submittedName>
</protein>
<dbReference type="PATRIC" id="fig|163011.3.peg.1388"/>
<evidence type="ECO:0000313" key="4">
    <source>
        <dbReference type="Proteomes" id="UP000182814"/>
    </source>
</evidence>
<accession>A0A0J6HN55</accession>
<dbReference type="InterPro" id="IPR021529">
    <property type="entry name" value="DUF2798"/>
</dbReference>
<dbReference type="AlphaFoldDB" id="A0A0J6HN55"/>
<reference evidence="4" key="2">
    <citation type="submission" date="2016-10" db="EMBL/GenBank/DDBJ databases">
        <authorList>
            <person name="Varghese N."/>
            <person name="Submissions S."/>
        </authorList>
    </citation>
    <scope>NUCLEOTIDE SEQUENCE [LARGE SCALE GENOMIC DNA]</scope>
    <source>
        <strain evidence="4">BS3782</strain>
    </source>
</reference>
<evidence type="ECO:0000313" key="2">
    <source>
        <dbReference type="EMBL" id="KAB0507492.1"/>
    </source>
</evidence>
<keyword evidence="1" id="KW-0472">Membrane</keyword>
<dbReference type="Proteomes" id="UP000434925">
    <property type="component" value="Unassembled WGS sequence"/>
</dbReference>
<dbReference type="Pfam" id="PF11391">
    <property type="entry name" value="DUF2798"/>
    <property type="match status" value="1"/>
</dbReference>
<gene>
    <name evidence="2" type="ORF">F7R14_06555</name>
    <name evidence="3" type="ORF">SAMN04490191_3898</name>
</gene>
<evidence type="ECO:0000313" key="5">
    <source>
        <dbReference type="Proteomes" id="UP000434925"/>
    </source>
</evidence>
<feature type="transmembrane region" description="Helical" evidence="1">
    <location>
        <begin position="21"/>
        <end position="42"/>
    </location>
</feature>
<proteinExistence type="predicted"/>
<sequence length="87" mass="9882">MTDRTARNTARFRLPKHATPYVFALYMATIMAFLMCLVITIAEFGIGEHYMENVMNAYQVAMPSAFVCVLVVRPIVARLVAWTVQTH</sequence>
<dbReference type="RefSeq" id="WP_038983041.1">
    <property type="nucleotide sequence ID" value="NZ_JABTYG010000014.1"/>
</dbReference>
<evidence type="ECO:0000313" key="3">
    <source>
        <dbReference type="EMBL" id="SDT31334.1"/>
    </source>
</evidence>
<feature type="transmembrane region" description="Helical" evidence="1">
    <location>
        <begin position="62"/>
        <end position="81"/>
    </location>
</feature>
<keyword evidence="4" id="KW-1185">Reference proteome</keyword>
<evidence type="ECO:0000256" key="1">
    <source>
        <dbReference type="SAM" id="Phobius"/>
    </source>
</evidence>
<dbReference type="Proteomes" id="UP000182814">
    <property type="component" value="Chromosome I"/>
</dbReference>
<reference evidence="2 5" key="3">
    <citation type="submission" date="2019-09" db="EMBL/GenBank/DDBJ databases">
        <title>Draft genome sequences of 48 bacterial type strains from the CCUG.</title>
        <authorList>
            <person name="Tunovic T."/>
            <person name="Pineiro-Iglesias B."/>
            <person name="Unosson C."/>
            <person name="Inganas E."/>
            <person name="Ohlen M."/>
            <person name="Cardew S."/>
            <person name="Jensie-Markopoulos S."/>
            <person name="Salva-Serra F."/>
            <person name="Jaen-Luchoro D."/>
            <person name="Karlsson R."/>
            <person name="Svensson-Stadler L."/>
            <person name="Chun J."/>
            <person name="Moore E."/>
        </authorList>
    </citation>
    <scope>NUCLEOTIDE SEQUENCE [LARGE SCALE GENOMIC DNA]</scope>
    <source>
        <strain evidence="2 5">CCUG 51522</strain>
    </source>
</reference>